<evidence type="ECO:0000313" key="1">
    <source>
        <dbReference type="EMBL" id="KAF2218687.1"/>
    </source>
</evidence>
<dbReference type="AlphaFoldDB" id="A0A6A6FYZ5"/>
<reference evidence="2" key="1">
    <citation type="journal article" date="2020" name="Stud. Mycol.">
        <title>101 Dothideomycetes genomes: A test case for predicting lifestyles and emergence of pathogens.</title>
        <authorList>
            <person name="Haridas S."/>
            <person name="Albert R."/>
            <person name="Binder M."/>
            <person name="Bloem J."/>
            <person name="LaButti K."/>
            <person name="Salamov A."/>
            <person name="Andreopoulos B."/>
            <person name="Baker S."/>
            <person name="Barry K."/>
            <person name="Bills G."/>
            <person name="Bluhm B."/>
            <person name="Cannon C."/>
            <person name="Castanera R."/>
            <person name="Culley D."/>
            <person name="Daum C."/>
            <person name="Ezra D."/>
            <person name="Gonzalez J."/>
            <person name="Henrissat B."/>
            <person name="Kuo A."/>
            <person name="Liang C."/>
            <person name="Lipzen A."/>
            <person name="Lutzoni F."/>
            <person name="Magnuson J."/>
            <person name="Mondo S."/>
            <person name="Nolan M."/>
            <person name="Ohm R."/>
            <person name="Pangilinan J."/>
            <person name="Park H.-J."/>
            <person name="Ramirez L."/>
            <person name="Alfaro M."/>
            <person name="Sun H."/>
            <person name="Tritt A."/>
            <person name="Yoshinaga Y."/>
            <person name="Zwiers L.-H."/>
            <person name="Turgeon B."/>
            <person name="Goodwin S."/>
            <person name="Spatafora J."/>
            <person name="Crous P."/>
            <person name="Grigoriev I."/>
        </authorList>
    </citation>
    <scope>NUCLEOTIDE SEQUENCE [LARGE SCALE GENOMIC DNA]</scope>
    <source>
        <strain evidence="2">CECT 20119</strain>
    </source>
</reference>
<proteinExistence type="predicted"/>
<protein>
    <submittedName>
        <fullName evidence="1">Uncharacterized protein</fullName>
    </submittedName>
</protein>
<keyword evidence="2" id="KW-1185">Reference proteome</keyword>
<gene>
    <name evidence="1" type="ORF">BDZ85DRAFT_308435</name>
</gene>
<name>A0A6A6FYZ5_9PEZI</name>
<dbReference type="Proteomes" id="UP000799538">
    <property type="component" value="Unassembled WGS sequence"/>
</dbReference>
<sequence>MDIEQKMAECLALQPGIERRHLTTRNQGPITYAVISFTKLDDSEDVSNDLIVRIQAANERIRRMDRFSSTVPQRGSIYCGQSPDDPALATFIILWKRAWATFEIQAGAERQALTLETFDKMLEGLNARTVEVTDWLYWPMSYFQTTERTRVEILKLDIPTTSFDNNREVLQDSFQTLNAFESTITPPNALGLLAHRDLEKIGYAW</sequence>
<evidence type="ECO:0000313" key="2">
    <source>
        <dbReference type="Proteomes" id="UP000799538"/>
    </source>
</evidence>
<organism evidence="1 2">
    <name type="scientific">Elsinoe ampelina</name>
    <dbReference type="NCBI Taxonomy" id="302913"/>
    <lineage>
        <taxon>Eukaryota</taxon>
        <taxon>Fungi</taxon>
        <taxon>Dikarya</taxon>
        <taxon>Ascomycota</taxon>
        <taxon>Pezizomycotina</taxon>
        <taxon>Dothideomycetes</taxon>
        <taxon>Dothideomycetidae</taxon>
        <taxon>Myriangiales</taxon>
        <taxon>Elsinoaceae</taxon>
        <taxon>Elsinoe</taxon>
    </lineage>
</organism>
<accession>A0A6A6FYZ5</accession>
<dbReference type="EMBL" id="ML992531">
    <property type="protein sequence ID" value="KAF2218687.1"/>
    <property type="molecule type" value="Genomic_DNA"/>
</dbReference>